<dbReference type="PROSITE" id="PS50005">
    <property type="entry name" value="TPR"/>
    <property type="match status" value="2"/>
</dbReference>
<proteinExistence type="predicted"/>
<dbReference type="EMBL" id="JAACAK010000113">
    <property type="protein sequence ID" value="NIR76075.1"/>
    <property type="molecule type" value="Genomic_DNA"/>
</dbReference>
<dbReference type="AlphaFoldDB" id="A0AAE4ZD87"/>
<organism evidence="2 3">
    <name type="scientific">Candidatus Kutchimonas denitrificans</name>
    <dbReference type="NCBI Taxonomy" id="3056748"/>
    <lineage>
        <taxon>Bacteria</taxon>
        <taxon>Pseudomonadati</taxon>
        <taxon>Gemmatimonadota</taxon>
        <taxon>Gemmatimonadia</taxon>
        <taxon>Candidatus Palauibacterales</taxon>
        <taxon>Candidatus Palauibacteraceae</taxon>
        <taxon>Candidatus Kutchimonas</taxon>
    </lineage>
</organism>
<gene>
    <name evidence="2" type="ORF">GWO12_13350</name>
</gene>
<name>A0AAE4ZD87_9BACT</name>
<feature type="repeat" description="TPR" evidence="1">
    <location>
        <begin position="166"/>
        <end position="199"/>
    </location>
</feature>
<dbReference type="SMART" id="SM00028">
    <property type="entry name" value="TPR"/>
    <property type="match status" value="3"/>
</dbReference>
<evidence type="ECO:0008006" key="4">
    <source>
        <dbReference type="Google" id="ProtNLM"/>
    </source>
</evidence>
<comment type="caution">
    <text evidence="2">The sequence shown here is derived from an EMBL/GenBank/DDBJ whole genome shotgun (WGS) entry which is preliminary data.</text>
</comment>
<sequence>MPARVPIAFIAVLILAGCSDPGQRSAARDAESQSQLQAISLFGEALFPPPLPDSVRLDWERKLVEARADYERHPDDAEAIIWYGRRTAYLGDYRRAIAIYSEGIEKHPDDPRMYRHRGHRFITVREFGRAIADLERAAQLIEGTADEVEPDGLPNARNIPTSTLHSNIWYHLGLAYYLSGDFRSTLRAYRECLKVSNNPDMLVATSHWLYMTLRRLDRDAEAAAVLEPIHSEMDVIENHSYHRLLLMYRGELSPEALLEQISTADAIENATIGYGVGNWYLYNDQPKQAIEIYRTVLRGSQWAAFGYIAAEADLRRLANESA</sequence>
<dbReference type="Proteomes" id="UP000702544">
    <property type="component" value="Unassembled WGS sequence"/>
</dbReference>
<reference evidence="2 3" key="1">
    <citation type="submission" date="2020-01" db="EMBL/GenBank/DDBJ databases">
        <title>Genomes assembled from Gulf of Kutch pelagic sediment metagenomes.</title>
        <authorList>
            <person name="Chandrashekar M."/>
            <person name="Mahajan M.S."/>
            <person name="Dave K.J."/>
            <person name="Vatsa P."/>
            <person name="Nathani N.M."/>
        </authorList>
    </citation>
    <scope>NUCLEOTIDE SEQUENCE [LARGE SCALE GENOMIC DNA]</scope>
    <source>
        <strain evidence="2">KS3-K002</strain>
    </source>
</reference>
<evidence type="ECO:0000313" key="3">
    <source>
        <dbReference type="Proteomes" id="UP000702544"/>
    </source>
</evidence>
<dbReference type="Pfam" id="PF13181">
    <property type="entry name" value="TPR_8"/>
    <property type="match status" value="1"/>
</dbReference>
<evidence type="ECO:0000313" key="2">
    <source>
        <dbReference type="EMBL" id="NIR76075.1"/>
    </source>
</evidence>
<protein>
    <recommendedName>
        <fullName evidence="4">Tetratricopeptide repeat protein</fullName>
    </recommendedName>
</protein>
<keyword evidence="1" id="KW-0802">TPR repeat</keyword>
<dbReference type="Gene3D" id="1.25.40.10">
    <property type="entry name" value="Tetratricopeptide repeat domain"/>
    <property type="match status" value="1"/>
</dbReference>
<feature type="repeat" description="TPR" evidence="1">
    <location>
        <begin position="77"/>
        <end position="110"/>
    </location>
</feature>
<evidence type="ECO:0000256" key="1">
    <source>
        <dbReference type="PROSITE-ProRule" id="PRU00339"/>
    </source>
</evidence>
<dbReference type="InterPro" id="IPR019734">
    <property type="entry name" value="TPR_rpt"/>
</dbReference>
<accession>A0AAE4ZD87</accession>
<dbReference type="InterPro" id="IPR011990">
    <property type="entry name" value="TPR-like_helical_dom_sf"/>
</dbReference>
<dbReference type="SUPFAM" id="SSF48452">
    <property type="entry name" value="TPR-like"/>
    <property type="match status" value="1"/>
</dbReference>
<dbReference type="PROSITE" id="PS51257">
    <property type="entry name" value="PROKAR_LIPOPROTEIN"/>
    <property type="match status" value="1"/>
</dbReference>